<reference evidence="1 2" key="1">
    <citation type="submission" date="2018-06" db="EMBL/GenBank/DDBJ databases">
        <title>Comparative genomics reveals the genomic features of Rhizophagus irregularis, R. cerebriforme, R. diaphanum and Gigaspora rosea, and their symbiotic lifestyle signature.</title>
        <authorList>
            <person name="Morin E."/>
            <person name="San Clemente H."/>
            <person name="Chen E.C.H."/>
            <person name="De La Providencia I."/>
            <person name="Hainaut M."/>
            <person name="Kuo A."/>
            <person name="Kohler A."/>
            <person name="Murat C."/>
            <person name="Tang N."/>
            <person name="Roy S."/>
            <person name="Loubradou J."/>
            <person name="Henrissat B."/>
            <person name="Grigoriev I.V."/>
            <person name="Corradi N."/>
            <person name="Roux C."/>
            <person name="Martin F.M."/>
        </authorList>
    </citation>
    <scope>NUCLEOTIDE SEQUENCE [LARGE SCALE GENOMIC DNA]</scope>
    <source>
        <strain evidence="1 2">DAOM 227022</strain>
    </source>
</reference>
<gene>
    <name evidence="1" type="ORF">C1645_744628</name>
</gene>
<comment type="caution">
    <text evidence="1">The sequence shown here is derived from an EMBL/GenBank/DDBJ whole genome shotgun (WGS) entry which is preliminary data.</text>
</comment>
<name>A0A397SFU0_9GLOM</name>
<dbReference type="Proteomes" id="UP000265703">
    <property type="component" value="Unassembled WGS sequence"/>
</dbReference>
<accession>A0A397SFU0</accession>
<evidence type="ECO:0000313" key="1">
    <source>
        <dbReference type="EMBL" id="RIA81304.1"/>
    </source>
</evidence>
<sequence>MLGDLPENAAVTLTYNSVNCNHPCHKCLVEKEKLNNVTYTREMLKEVYGQIAVDELENRLAQISRFPGLKIFKNGLENIKRFTADDFWNMMKELITSWATTFVKLFKNYSPSELCLPKLHNWYYHVVMTIKEYGAINGYTTETYEFLHKDTVKKPYRASNKRKATDQMIKTEFDEFFNNYRSKNVLAHEALIALEYFLPALNEFFDLCEDLIDTKNSKISWYSYTNAALSGNYIRAKSMYYNEPAFSDVSINMSEEESEDYNTDEGACFGKIYYINSNFTFI</sequence>
<organism evidence="1 2">
    <name type="scientific">Glomus cerebriforme</name>
    <dbReference type="NCBI Taxonomy" id="658196"/>
    <lineage>
        <taxon>Eukaryota</taxon>
        <taxon>Fungi</taxon>
        <taxon>Fungi incertae sedis</taxon>
        <taxon>Mucoromycota</taxon>
        <taxon>Glomeromycotina</taxon>
        <taxon>Glomeromycetes</taxon>
        <taxon>Glomerales</taxon>
        <taxon>Glomeraceae</taxon>
        <taxon>Glomus</taxon>
    </lineage>
</organism>
<protein>
    <submittedName>
        <fullName evidence="1">Uncharacterized protein</fullName>
    </submittedName>
</protein>
<keyword evidence="2" id="KW-1185">Reference proteome</keyword>
<dbReference type="EMBL" id="QKYT01000816">
    <property type="protein sequence ID" value="RIA81304.1"/>
    <property type="molecule type" value="Genomic_DNA"/>
</dbReference>
<dbReference type="AlphaFoldDB" id="A0A397SFU0"/>
<evidence type="ECO:0000313" key="2">
    <source>
        <dbReference type="Proteomes" id="UP000265703"/>
    </source>
</evidence>
<dbReference type="OrthoDB" id="2353497at2759"/>
<proteinExistence type="predicted"/>